<dbReference type="GO" id="GO:0012505">
    <property type="term" value="C:endomembrane system"/>
    <property type="evidence" value="ECO:0007669"/>
    <property type="project" value="UniProtKB-SubCell"/>
</dbReference>
<name>A0AA86SE75_9FABA</name>
<proteinExistence type="inferred from homology"/>
<feature type="transmembrane region" description="Helical" evidence="9">
    <location>
        <begin position="59"/>
        <end position="79"/>
    </location>
</feature>
<dbReference type="GO" id="GO:0051119">
    <property type="term" value="F:sugar transmembrane transporter activity"/>
    <property type="evidence" value="ECO:0007669"/>
    <property type="project" value="InterPro"/>
</dbReference>
<comment type="similarity">
    <text evidence="2">Belongs to the SWEET sugar transporter family.</text>
</comment>
<gene>
    <name evidence="10" type="ORF">AYBTSS11_LOCUS12305</name>
</gene>
<evidence type="ECO:0000256" key="8">
    <source>
        <dbReference type="ARBA" id="ARBA00023136"/>
    </source>
</evidence>
<evidence type="ECO:0000256" key="3">
    <source>
        <dbReference type="ARBA" id="ARBA00022448"/>
    </source>
</evidence>
<evidence type="ECO:0000256" key="7">
    <source>
        <dbReference type="ARBA" id="ARBA00022989"/>
    </source>
</evidence>
<feature type="transmembrane region" description="Helical" evidence="9">
    <location>
        <begin position="27"/>
        <end position="47"/>
    </location>
</feature>
<dbReference type="AlphaFoldDB" id="A0AA86SE75"/>
<dbReference type="PANTHER" id="PTHR10791">
    <property type="entry name" value="RAG1-ACTIVATING PROTEIN 1"/>
    <property type="match status" value="1"/>
</dbReference>
<keyword evidence="7 9" id="KW-1133">Transmembrane helix</keyword>
<dbReference type="GO" id="GO:0016020">
    <property type="term" value="C:membrane"/>
    <property type="evidence" value="ECO:0007669"/>
    <property type="project" value="InterPro"/>
</dbReference>
<comment type="subcellular location">
    <subcellularLocation>
        <location evidence="1">Endomembrane system</location>
        <topology evidence="1">Multi-pass membrane protein</topology>
    </subcellularLocation>
</comment>
<keyword evidence="5 9" id="KW-0812">Transmembrane</keyword>
<keyword evidence="3" id="KW-0813">Transport</keyword>
<dbReference type="Gramene" id="rna-AYBTSS11_LOCUS12305">
    <property type="protein sequence ID" value="CAJ1946767.1"/>
    <property type="gene ID" value="gene-AYBTSS11_LOCUS12305"/>
</dbReference>
<evidence type="ECO:0000256" key="2">
    <source>
        <dbReference type="ARBA" id="ARBA00007809"/>
    </source>
</evidence>
<accession>A0AA86SE75</accession>
<evidence type="ECO:0000313" key="10">
    <source>
        <dbReference type="EMBL" id="CAJ1946767.1"/>
    </source>
</evidence>
<evidence type="ECO:0000256" key="6">
    <source>
        <dbReference type="ARBA" id="ARBA00022737"/>
    </source>
</evidence>
<dbReference type="InterPro" id="IPR004316">
    <property type="entry name" value="SWEET_rpt"/>
</dbReference>
<keyword evidence="8 9" id="KW-0472">Membrane</keyword>
<protein>
    <submittedName>
        <fullName evidence="10">Uncharacterized protein</fullName>
    </submittedName>
</protein>
<keyword evidence="4" id="KW-0762">Sugar transport</keyword>
<dbReference type="PANTHER" id="PTHR10791:SF236">
    <property type="entry name" value="BIDIRECTIONAL SUGAR TRANSPORTER SWEET8"/>
    <property type="match status" value="1"/>
</dbReference>
<evidence type="ECO:0000256" key="5">
    <source>
        <dbReference type="ARBA" id="ARBA00022692"/>
    </source>
</evidence>
<dbReference type="EMBL" id="OY731401">
    <property type="protein sequence ID" value="CAJ1946767.1"/>
    <property type="molecule type" value="Genomic_DNA"/>
</dbReference>
<reference evidence="10" key="1">
    <citation type="submission" date="2023-10" db="EMBL/GenBank/DDBJ databases">
        <authorList>
            <person name="Domelevo Entfellner J.-B."/>
        </authorList>
    </citation>
    <scope>NUCLEOTIDE SEQUENCE</scope>
</reference>
<evidence type="ECO:0000256" key="9">
    <source>
        <dbReference type="SAM" id="Phobius"/>
    </source>
</evidence>
<sequence>MRFETSSSPTFYGIVKKKSVEEFKPDPYIATVLNCAFWAFYGMPFVHPNSVLVLPINSVGLRKVLIFLLIEALITMLALHGTKKTLVVGILADVFFNVMMYVSPLTVMVL</sequence>
<dbReference type="InterPro" id="IPR047664">
    <property type="entry name" value="SWEET"/>
</dbReference>
<dbReference type="Proteomes" id="UP001189624">
    <property type="component" value="Chromosome 4"/>
</dbReference>
<dbReference type="Pfam" id="PF03083">
    <property type="entry name" value="MtN3_slv"/>
    <property type="match status" value="1"/>
</dbReference>
<keyword evidence="11" id="KW-1185">Reference proteome</keyword>
<evidence type="ECO:0000256" key="1">
    <source>
        <dbReference type="ARBA" id="ARBA00004127"/>
    </source>
</evidence>
<evidence type="ECO:0000313" key="11">
    <source>
        <dbReference type="Proteomes" id="UP001189624"/>
    </source>
</evidence>
<organism evidence="10 11">
    <name type="scientific">Sphenostylis stenocarpa</name>
    <dbReference type="NCBI Taxonomy" id="92480"/>
    <lineage>
        <taxon>Eukaryota</taxon>
        <taxon>Viridiplantae</taxon>
        <taxon>Streptophyta</taxon>
        <taxon>Embryophyta</taxon>
        <taxon>Tracheophyta</taxon>
        <taxon>Spermatophyta</taxon>
        <taxon>Magnoliopsida</taxon>
        <taxon>eudicotyledons</taxon>
        <taxon>Gunneridae</taxon>
        <taxon>Pentapetalae</taxon>
        <taxon>rosids</taxon>
        <taxon>fabids</taxon>
        <taxon>Fabales</taxon>
        <taxon>Fabaceae</taxon>
        <taxon>Papilionoideae</taxon>
        <taxon>50 kb inversion clade</taxon>
        <taxon>NPAAA clade</taxon>
        <taxon>indigoferoid/millettioid clade</taxon>
        <taxon>Phaseoleae</taxon>
        <taxon>Sphenostylis</taxon>
    </lineage>
</organism>
<evidence type="ECO:0000256" key="4">
    <source>
        <dbReference type="ARBA" id="ARBA00022597"/>
    </source>
</evidence>
<keyword evidence="6" id="KW-0677">Repeat</keyword>
<dbReference type="Gene3D" id="1.20.1280.290">
    <property type="match status" value="1"/>
</dbReference>
<feature type="transmembrane region" description="Helical" evidence="9">
    <location>
        <begin position="86"/>
        <end position="107"/>
    </location>
</feature>